<evidence type="ECO:0000256" key="3">
    <source>
        <dbReference type="ARBA" id="ARBA00022679"/>
    </source>
</evidence>
<keyword evidence="5" id="KW-0547">Nucleotide-binding</keyword>
<keyword evidence="11" id="KW-1208">Phospholipid metabolism</keyword>
<reference evidence="14" key="1">
    <citation type="submission" date="2024-05" db="EMBL/GenBank/DDBJ databases">
        <authorList>
            <person name="Kim S."/>
            <person name="Heo J."/>
            <person name="Choi H."/>
            <person name="Choi Y."/>
            <person name="Kwon S.-W."/>
            <person name="Kim Y."/>
        </authorList>
    </citation>
    <scope>NUCLEOTIDE SEQUENCE</scope>
    <source>
        <strain evidence="14">KACC 23698</strain>
    </source>
</reference>
<dbReference type="InterPro" id="IPR017438">
    <property type="entry name" value="ATP-NAD_kinase_N"/>
</dbReference>
<dbReference type="InterPro" id="IPR016064">
    <property type="entry name" value="NAD/diacylglycerol_kinase_sf"/>
</dbReference>
<proteinExistence type="predicted"/>
<dbReference type="PROSITE" id="PS50146">
    <property type="entry name" value="DAGK"/>
    <property type="match status" value="1"/>
</dbReference>
<dbReference type="EC" id="2.7.1.-" evidence="14"/>
<evidence type="ECO:0000313" key="14">
    <source>
        <dbReference type="EMBL" id="XBO39921.1"/>
    </source>
</evidence>
<evidence type="ECO:0000256" key="5">
    <source>
        <dbReference type="ARBA" id="ARBA00022741"/>
    </source>
</evidence>
<keyword evidence="10" id="KW-0594">Phospholipid biosynthesis</keyword>
<dbReference type="GO" id="GO:0005524">
    <property type="term" value="F:ATP binding"/>
    <property type="evidence" value="ECO:0007669"/>
    <property type="project" value="UniProtKB-KW"/>
</dbReference>
<dbReference type="SUPFAM" id="SSF111331">
    <property type="entry name" value="NAD kinase/diacylglycerol kinase-like"/>
    <property type="match status" value="1"/>
</dbReference>
<feature type="region of interest" description="Disordered" evidence="12">
    <location>
        <begin position="1"/>
        <end position="20"/>
    </location>
</feature>
<dbReference type="AlphaFoldDB" id="A0AAU7JIA3"/>
<sequence>MQEGLGGDAKGTILGDAPPGRAIGPRTLVLVNPNSRRGSESLDAVNERLEKGGLILQHETFSSADEVSQDIVRRAPEVDRVVICGGDGSVNAAARGLMETGLPFGVLPLGTGNDLARTLGLPEDLLAAADVIVAGRVRPIDLGMVNDKPFFNVASLGLSTDLARSLTPDIKRRWGRLGYALAALKVLSRAAPFTATIVAKGDVARVKTMQIAVGNGRYYGGGMSVSDRAEIDDHHLDLYSLELKSVWKLAAMLPAFRAGSHGAWEEVRTERCTEFEIRTRRPRPVNCDGELCTETPARFKIVPDAVRVFSP</sequence>
<protein>
    <submittedName>
        <fullName evidence="14">Lipid kinase</fullName>
        <ecNumber evidence="14">2.7.1.-</ecNumber>
    </submittedName>
</protein>
<dbReference type="GO" id="GO:0005886">
    <property type="term" value="C:plasma membrane"/>
    <property type="evidence" value="ECO:0007669"/>
    <property type="project" value="TreeGrafter"/>
</dbReference>
<dbReference type="InterPro" id="IPR050187">
    <property type="entry name" value="Lipid_Phosphate_FormReg"/>
</dbReference>
<evidence type="ECO:0000256" key="7">
    <source>
        <dbReference type="ARBA" id="ARBA00022840"/>
    </source>
</evidence>
<evidence type="ECO:0000256" key="9">
    <source>
        <dbReference type="ARBA" id="ARBA00023098"/>
    </source>
</evidence>
<dbReference type="SMART" id="SM00046">
    <property type="entry name" value="DAGKc"/>
    <property type="match status" value="1"/>
</dbReference>
<dbReference type="InterPro" id="IPR005218">
    <property type="entry name" value="Diacylglycerol/lipid_kinase"/>
</dbReference>
<dbReference type="Pfam" id="PF19279">
    <property type="entry name" value="YegS_C"/>
    <property type="match status" value="1"/>
</dbReference>
<keyword evidence="7" id="KW-0067">ATP-binding</keyword>
<dbReference type="GO" id="GO:0008654">
    <property type="term" value="P:phospholipid biosynthetic process"/>
    <property type="evidence" value="ECO:0007669"/>
    <property type="project" value="UniProtKB-KW"/>
</dbReference>
<evidence type="ECO:0000256" key="12">
    <source>
        <dbReference type="SAM" id="MobiDB-lite"/>
    </source>
</evidence>
<evidence type="ECO:0000256" key="10">
    <source>
        <dbReference type="ARBA" id="ARBA00023209"/>
    </source>
</evidence>
<dbReference type="Gene3D" id="3.40.50.10330">
    <property type="entry name" value="Probable inorganic polyphosphate/atp-NAD kinase, domain 1"/>
    <property type="match status" value="1"/>
</dbReference>
<dbReference type="RefSeq" id="WP_406856773.1">
    <property type="nucleotide sequence ID" value="NZ_CP157484.1"/>
</dbReference>
<keyword evidence="2" id="KW-0444">Lipid biosynthesis</keyword>
<keyword evidence="6 14" id="KW-0418">Kinase</keyword>
<keyword evidence="3 14" id="KW-0808">Transferase</keyword>
<evidence type="ECO:0000256" key="4">
    <source>
        <dbReference type="ARBA" id="ARBA00022723"/>
    </source>
</evidence>
<keyword evidence="9" id="KW-0443">Lipid metabolism</keyword>
<gene>
    <name evidence="14" type="ORF">ABEG18_03830</name>
</gene>
<comment type="cofactor">
    <cofactor evidence="1">
        <name>Mg(2+)</name>
        <dbReference type="ChEBI" id="CHEBI:18420"/>
    </cofactor>
</comment>
<evidence type="ECO:0000256" key="2">
    <source>
        <dbReference type="ARBA" id="ARBA00022516"/>
    </source>
</evidence>
<dbReference type="InterPro" id="IPR001206">
    <property type="entry name" value="Diacylglycerol_kinase_cat_dom"/>
</dbReference>
<dbReference type="EMBL" id="CP157484">
    <property type="protein sequence ID" value="XBO39921.1"/>
    <property type="molecule type" value="Genomic_DNA"/>
</dbReference>
<dbReference type="GO" id="GO:0046872">
    <property type="term" value="F:metal ion binding"/>
    <property type="evidence" value="ECO:0007669"/>
    <property type="project" value="UniProtKB-KW"/>
</dbReference>
<dbReference type="PANTHER" id="PTHR12358">
    <property type="entry name" value="SPHINGOSINE KINASE"/>
    <property type="match status" value="1"/>
</dbReference>
<feature type="domain" description="DAGKc" evidence="13">
    <location>
        <begin position="22"/>
        <end position="149"/>
    </location>
</feature>
<keyword evidence="4" id="KW-0479">Metal-binding</keyword>
<dbReference type="InterPro" id="IPR045540">
    <property type="entry name" value="YegS/DAGK_C"/>
</dbReference>
<dbReference type="Pfam" id="PF00781">
    <property type="entry name" value="DAGK_cat"/>
    <property type="match status" value="1"/>
</dbReference>
<dbReference type="PANTHER" id="PTHR12358:SF106">
    <property type="entry name" value="LIPID KINASE YEGS"/>
    <property type="match status" value="1"/>
</dbReference>
<keyword evidence="8" id="KW-0460">Magnesium</keyword>
<dbReference type="NCBIfam" id="NF009604">
    <property type="entry name" value="PRK13057.1"/>
    <property type="match status" value="1"/>
</dbReference>
<dbReference type="Gene3D" id="2.60.200.40">
    <property type="match status" value="1"/>
</dbReference>
<organism evidence="14">
    <name type="scientific">Alsobacter sp. KACC 23698</name>
    <dbReference type="NCBI Taxonomy" id="3149229"/>
    <lineage>
        <taxon>Bacteria</taxon>
        <taxon>Pseudomonadati</taxon>
        <taxon>Pseudomonadota</taxon>
        <taxon>Alphaproteobacteria</taxon>
        <taxon>Hyphomicrobiales</taxon>
        <taxon>Alsobacteraceae</taxon>
        <taxon>Alsobacter</taxon>
    </lineage>
</organism>
<evidence type="ECO:0000259" key="13">
    <source>
        <dbReference type="PROSITE" id="PS50146"/>
    </source>
</evidence>
<name>A0AAU7JIA3_9HYPH</name>
<evidence type="ECO:0000256" key="11">
    <source>
        <dbReference type="ARBA" id="ARBA00023264"/>
    </source>
</evidence>
<dbReference type="NCBIfam" id="TIGR00147">
    <property type="entry name" value="YegS/Rv2252/BmrU family lipid kinase"/>
    <property type="match status" value="1"/>
</dbReference>
<evidence type="ECO:0000256" key="1">
    <source>
        <dbReference type="ARBA" id="ARBA00001946"/>
    </source>
</evidence>
<dbReference type="GO" id="GO:0004143">
    <property type="term" value="F:ATP-dependent diacylglycerol kinase activity"/>
    <property type="evidence" value="ECO:0007669"/>
    <property type="project" value="TreeGrafter"/>
</dbReference>
<accession>A0AAU7JIA3</accession>
<evidence type="ECO:0000256" key="6">
    <source>
        <dbReference type="ARBA" id="ARBA00022777"/>
    </source>
</evidence>
<evidence type="ECO:0000256" key="8">
    <source>
        <dbReference type="ARBA" id="ARBA00022842"/>
    </source>
</evidence>